<evidence type="ECO:0000259" key="2">
    <source>
        <dbReference type="SMART" id="SM00528"/>
    </source>
</evidence>
<dbReference type="SMART" id="SM00528">
    <property type="entry name" value="HNS"/>
    <property type="match status" value="1"/>
</dbReference>
<protein>
    <submittedName>
        <fullName evidence="3">Nucleoid protein H-NS</fullName>
    </submittedName>
</protein>
<organism evidence="3 4">
    <name type="scientific">Candidatus Electronema aureum</name>
    <dbReference type="NCBI Taxonomy" id="2005002"/>
    <lineage>
        <taxon>Bacteria</taxon>
        <taxon>Pseudomonadati</taxon>
        <taxon>Thermodesulfobacteriota</taxon>
        <taxon>Desulfobulbia</taxon>
        <taxon>Desulfobulbales</taxon>
        <taxon>Desulfobulbaceae</taxon>
        <taxon>Candidatus Electronema</taxon>
    </lineage>
</organism>
<accession>A0A521FZD4</accession>
<dbReference type="AlphaFoldDB" id="A0A521FZD4"/>
<keyword evidence="1" id="KW-0175">Coiled coil</keyword>
<keyword evidence="4" id="KW-1185">Reference proteome</keyword>
<sequence>MNKDFEKKSIEELVILQKEIEELILQKQKEKKAELKKQFQELAEKAGLSLDEILSLKKEPKKIKIKYKKDSNTWSGRGRRPVWVAELVEKGGNIEDFLVKEA</sequence>
<dbReference type="InterPro" id="IPR027444">
    <property type="entry name" value="H-NS_C_dom"/>
</dbReference>
<dbReference type="Pfam" id="PF00816">
    <property type="entry name" value="Histone_HNS"/>
    <property type="match status" value="1"/>
</dbReference>
<evidence type="ECO:0000313" key="3">
    <source>
        <dbReference type="EMBL" id="TAA74133.1"/>
    </source>
</evidence>
<dbReference type="InterPro" id="IPR037150">
    <property type="entry name" value="H-NS_C_dom_sf"/>
</dbReference>
<dbReference type="SUPFAM" id="SSF81273">
    <property type="entry name" value="H-NS histone-like proteins"/>
    <property type="match status" value="1"/>
</dbReference>
<dbReference type="EMBL" id="NQJD01000038">
    <property type="protein sequence ID" value="TAA74133.1"/>
    <property type="molecule type" value="Genomic_DNA"/>
</dbReference>
<evidence type="ECO:0000256" key="1">
    <source>
        <dbReference type="SAM" id="Coils"/>
    </source>
</evidence>
<name>A0A521FZD4_9BACT</name>
<reference evidence="3" key="1">
    <citation type="submission" date="2017-07" db="EMBL/GenBank/DDBJ databases">
        <title>The cable genome - Insights into the physiology and evolution of filamentous bacteria capable of sulfide oxidation via long distance electron transfer.</title>
        <authorList>
            <person name="Thorup C."/>
            <person name="Bjerg J.T."/>
            <person name="Schreiber L."/>
            <person name="Nielsen L.P."/>
            <person name="Kjeldsen K.U."/>
            <person name="Boesen T."/>
            <person name="Boggild A."/>
            <person name="Meysman F."/>
            <person name="Geelhoed J."/>
            <person name="Schramm A."/>
        </authorList>
    </citation>
    <scope>NUCLEOTIDE SEQUENCE [LARGE SCALE GENOMIC DNA]</scope>
    <source>
        <strain evidence="3">GS</strain>
    </source>
</reference>
<dbReference type="Proteomes" id="UP000316238">
    <property type="component" value="Unassembled WGS sequence"/>
</dbReference>
<feature type="domain" description="DNA-binding protein H-NS-like C-terminal" evidence="2">
    <location>
        <begin position="55"/>
        <end position="99"/>
    </location>
</feature>
<comment type="caution">
    <text evidence="3">The sequence shown here is derived from an EMBL/GenBank/DDBJ whole genome shotgun (WGS) entry which is preliminary data.</text>
</comment>
<dbReference type="Gene3D" id="4.10.430.10">
    <property type="entry name" value="Histone-like protein H-NS, C-terminal domain"/>
    <property type="match status" value="1"/>
</dbReference>
<evidence type="ECO:0000313" key="4">
    <source>
        <dbReference type="Proteomes" id="UP000316238"/>
    </source>
</evidence>
<feature type="coiled-coil region" evidence="1">
    <location>
        <begin position="6"/>
        <end position="45"/>
    </location>
</feature>
<dbReference type="GO" id="GO:0003677">
    <property type="term" value="F:DNA binding"/>
    <property type="evidence" value="ECO:0007669"/>
    <property type="project" value="InterPro"/>
</dbReference>
<proteinExistence type="predicted"/>
<gene>
    <name evidence="3" type="ORF">CDV28_1387</name>
</gene>